<dbReference type="Proteomes" id="UP000277580">
    <property type="component" value="Unassembled WGS sequence"/>
</dbReference>
<proteinExistence type="predicted"/>
<dbReference type="AlphaFoldDB" id="A0A3N4KT88"/>
<evidence type="ECO:0000313" key="3">
    <source>
        <dbReference type="Proteomes" id="UP000277580"/>
    </source>
</evidence>
<dbReference type="InParanoid" id="A0A3N4KT88"/>
<protein>
    <submittedName>
        <fullName evidence="2">Uncharacterized protein</fullName>
    </submittedName>
</protein>
<evidence type="ECO:0000313" key="2">
    <source>
        <dbReference type="EMBL" id="RPB13783.1"/>
    </source>
</evidence>
<name>A0A3N4KT88_9PEZI</name>
<feature type="compositionally biased region" description="Basic and acidic residues" evidence="1">
    <location>
        <begin position="75"/>
        <end position="86"/>
    </location>
</feature>
<accession>A0A3N4KT88</accession>
<sequence>MVPFIVLIPAPESGFRRFHYEKPGAVPALNVVTSLVDVTSLEEVSLLEMVSLLEDITIPEEQSPAVERGAKRAKKDSPAGAKKEDSVGLIDDKSYIEQQELAAVHRLQDDKFGVGKTRRRKSRSSFIKCVTEKEDKQKEGRLSPISSYFHSLRCD</sequence>
<evidence type="ECO:0000256" key="1">
    <source>
        <dbReference type="SAM" id="MobiDB-lite"/>
    </source>
</evidence>
<dbReference type="EMBL" id="ML119121">
    <property type="protein sequence ID" value="RPB13783.1"/>
    <property type="molecule type" value="Genomic_DNA"/>
</dbReference>
<gene>
    <name evidence="2" type="ORF">P167DRAFT_573082</name>
</gene>
<keyword evidence="3" id="KW-1185">Reference proteome</keyword>
<organism evidence="2 3">
    <name type="scientific">Morchella conica CCBAS932</name>
    <dbReference type="NCBI Taxonomy" id="1392247"/>
    <lineage>
        <taxon>Eukaryota</taxon>
        <taxon>Fungi</taxon>
        <taxon>Dikarya</taxon>
        <taxon>Ascomycota</taxon>
        <taxon>Pezizomycotina</taxon>
        <taxon>Pezizomycetes</taxon>
        <taxon>Pezizales</taxon>
        <taxon>Morchellaceae</taxon>
        <taxon>Morchella</taxon>
    </lineage>
</organism>
<reference evidence="2 3" key="1">
    <citation type="journal article" date="2018" name="Nat. Ecol. Evol.">
        <title>Pezizomycetes genomes reveal the molecular basis of ectomycorrhizal truffle lifestyle.</title>
        <authorList>
            <person name="Murat C."/>
            <person name="Payen T."/>
            <person name="Noel B."/>
            <person name="Kuo A."/>
            <person name="Morin E."/>
            <person name="Chen J."/>
            <person name="Kohler A."/>
            <person name="Krizsan K."/>
            <person name="Balestrini R."/>
            <person name="Da Silva C."/>
            <person name="Montanini B."/>
            <person name="Hainaut M."/>
            <person name="Levati E."/>
            <person name="Barry K.W."/>
            <person name="Belfiori B."/>
            <person name="Cichocki N."/>
            <person name="Clum A."/>
            <person name="Dockter R.B."/>
            <person name="Fauchery L."/>
            <person name="Guy J."/>
            <person name="Iotti M."/>
            <person name="Le Tacon F."/>
            <person name="Lindquist E.A."/>
            <person name="Lipzen A."/>
            <person name="Malagnac F."/>
            <person name="Mello A."/>
            <person name="Molinier V."/>
            <person name="Miyauchi S."/>
            <person name="Poulain J."/>
            <person name="Riccioni C."/>
            <person name="Rubini A."/>
            <person name="Sitrit Y."/>
            <person name="Splivallo R."/>
            <person name="Traeger S."/>
            <person name="Wang M."/>
            <person name="Zifcakova L."/>
            <person name="Wipf D."/>
            <person name="Zambonelli A."/>
            <person name="Paolocci F."/>
            <person name="Nowrousian M."/>
            <person name="Ottonello S."/>
            <person name="Baldrian P."/>
            <person name="Spatafora J.W."/>
            <person name="Henrissat B."/>
            <person name="Nagy L.G."/>
            <person name="Aury J.M."/>
            <person name="Wincker P."/>
            <person name="Grigoriev I.V."/>
            <person name="Bonfante P."/>
            <person name="Martin F.M."/>
        </authorList>
    </citation>
    <scope>NUCLEOTIDE SEQUENCE [LARGE SCALE GENOMIC DNA]</scope>
    <source>
        <strain evidence="2 3">CCBAS932</strain>
    </source>
</reference>
<feature type="region of interest" description="Disordered" evidence="1">
    <location>
        <begin position="63"/>
        <end position="86"/>
    </location>
</feature>